<dbReference type="AlphaFoldDB" id="A0A6L2ZND6"/>
<dbReference type="GO" id="GO:0009003">
    <property type="term" value="F:signal peptidase activity"/>
    <property type="evidence" value="ECO:0007669"/>
    <property type="project" value="UniProtKB-EC"/>
</dbReference>
<dbReference type="RefSeq" id="WP_176487785.1">
    <property type="nucleotide sequence ID" value="NZ_BLXO01000002.1"/>
</dbReference>
<evidence type="ECO:0000259" key="13">
    <source>
        <dbReference type="Pfam" id="PF10502"/>
    </source>
</evidence>
<gene>
    <name evidence="14" type="primary">lepB</name>
    <name evidence="14" type="ORF">RINTU1_14850</name>
</gene>
<evidence type="ECO:0000256" key="8">
    <source>
        <dbReference type="ARBA" id="ARBA00022801"/>
    </source>
</evidence>
<sequence length="332" mass="37242">MANIFALILAIATLVTGTIWCFERFKWGPARLRKVAAMNATASTLPNSMSNTLESDTLNKMAKQPSWIEHTVSIFPVLALVFVMRSFIYEPFQIPSGSMMPNLLIGDFILVKKYAYGIKDPITQTTLIPTGHPKRGDVAVFKYPLNPRLDYIKRVIGLPGDRINYDPITKQITVQPSCPTGKACDESLSVSYSGWQPSDQVQRFRFQGDGDPSSGFFQIPLNKEISDEGIRLYTNNEHMGSTAYSILAVPGAHDQLGSYYQQGNYPLGQWVVPEGHYFMMGDNRDNSADSRYWGFVPERNLVGKATAIWMSFEKQEGEWPTGVRFNRIGSIN</sequence>
<dbReference type="PRINTS" id="PR00727">
    <property type="entry name" value="LEADERPTASE"/>
</dbReference>
<evidence type="ECO:0000256" key="1">
    <source>
        <dbReference type="ARBA" id="ARBA00000677"/>
    </source>
</evidence>
<dbReference type="NCBIfam" id="TIGR02227">
    <property type="entry name" value="sigpep_I_bact"/>
    <property type="match status" value="1"/>
</dbReference>
<dbReference type="EC" id="3.4.21.89" evidence="4 12"/>
<evidence type="ECO:0000256" key="2">
    <source>
        <dbReference type="ARBA" id="ARBA00004651"/>
    </source>
</evidence>
<protein>
    <recommendedName>
        <fullName evidence="5 12">Signal peptidase I</fullName>
        <ecNumber evidence="4 12">3.4.21.89</ecNumber>
    </recommendedName>
</protein>
<dbReference type="PANTHER" id="PTHR43390:SF1">
    <property type="entry name" value="CHLOROPLAST PROCESSING PEPTIDASE"/>
    <property type="match status" value="1"/>
</dbReference>
<dbReference type="GO" id="GO:0004252">
    <property type="term" value="F:serine-type endopeptidase activity"/>
    <property type="evidence" value="ECO:0007669"/>
    <property type="project" value="InterPro"/>
</dbReference>
<dbReference type="NCBIfam" id="NF008114">
    <property type="entry name" value="PRK10861.1"/>
    <property type="match status" value="1"/>
</dbReference>
<keyword evidence="6" id="KW-1003">Cell membrane</keyword>
<evidence type="ECO:0000256" key="10">
    <source>
        <dbReference type="ARBA" id="ARBA00023136"/>
    </source>
</evidence>
<evidence type="ECO:0000256" key="9">
    <source>
        <dbReference type="ARBA" id="ARBA00022989"/>
    </source>
</evidence>
<dbReference type="InterPro" id="IPR036286">
    <property type="entry name" value="LexA/Signal_pep-like_sf"/>
</dbReference>
<evidence type="ECO:0000313" key="15">
    <source>
        <dbReference type="Proteomes" id="UP000504714"/>
    </source>
</evidence>
<keyword evidence="8 12" id="KW-0378">Hydrolase</keyword>
<evidence type="ECO:0000313" key="14">
    <source>
        <dbReference type="EMBL" id="GFN46059.1"/>
    </source>
</evidence>
<keyword evidence="12" id="KW-0645">Protease</keyword>
<evidence type="ECO:0000256" key="5">
    <source>
        <dbReference type="ARBA" id="ARBA00019232"/>
    </source>
</evidence>
<dbReference type="PANTHER" id="PTHR43390">
    <property type="entry name" value="SIGNAL PEPTIDASE I"/>
    <property type="match status" value="1"/>
</dbReference>
<dbReference type="Gene3D" id="2.170.230.10">
    <property type="match status" value="1"/>
</dbReference>
<dbReference type="InterPro" id="IPR019766">
    <property type="entry name" value="Sign_pep_all-beta_subdom"/>
</dbReference>
<dbReference type="GO" id="GO:0005886">
    <property type="term" value="C:plasma membrane"/>
    <property type="evidence" value="ECO:0007669"/>
    <property type="project" value="UniProtKB-SubCell"/>
</dbReference>
<dbReference type="Pfam" id="PF10502">
    <property type="entry name" value="Peptidase_S26"/>
    <property type="match status" value="1"/>
</dbReference>
<comment type="caution">
    <text evidence="12">Lacks conserved residue(s) required for the propagation of feature annotation.</text>
</comment>
<dbReference type="Proteomes" id="UP000504714">
    <property type="component" value="Unassembled WGS sequence"/>
</dbReference>
<evidence type="ECO:0000256" key="11">
    <source>
        <dbReference type="PIRSR" id="PIRSR600223-1"/>
    </source>
</evidence>
<organism evidence="14 15">
    <name type="scientific">Candidatus Regiella insecticola</name>
    <dbReference type="NCBI Taxonomy" id="138073"/>
    <lineage>
        <taxon>Bacteria</taxon>
        <taxon>Pseudomonadati</taxon>
        <taxon>Pseudomonadota</taxon>
        <taxon>Gammaproteobacteria</taxon>
        <taxon>Enterobacterales</taxon>
        <taxon>Enterobacteriaceae</taxon>
        <taxon>aphid secondary symbionts</taxon>
        <taxon>Candidatus Regiella</taxon>
    </lineage>
</organism>
<comment type="caution">
    <text evidence="14">The sequence shown here is derived from an EMBL/GenBank/DDBJ whole genome shotgun (WGS) entry which is preliminary data.</text>
</comment>
<dbReference type="InterPro" id="IPR019758">
    <property type="entry name" value="Pept_S26A_signal_pept_1_CS"/>
</dbReference>
<keyword evidence="9 12" id="KW-1133">Transmembrane helix</keyword>
<feature type="active site" evidence="11">
    <location>
        <position position="98"/>
    </location>
</feature>
<dbReference type="EMBL" id="BLXO01000002">
    <property type="protein sequence ID" value="GFN46059.1"/>
    <property type="molecule type" value="Genomic_DNA"/>
</dbReference>
<feature type="active site" evidence="11">
    <location>
        <position position="153"/>
    </location>
</feature>
<dbReference type="GO" id="GO:0006465">
    <property type="term" value="P:signal peptide processing"/>
    <property type="evidence" value="ECO:0007669"/>
    <property type="project" value="InterPro"/>
</dbReference>
<keyword evidence="7 12" id="KW-0812">Transmembrane</keyword>
<feature type="domain" description="Peptidase S26" evidence="13">
    <location>
        <begin position="68"/>
        <end position="309"/>
    </location>
</feature>
<accession>A0A6L2ZND6</accession>
<evidence type="ECO:0000256" key="7">
    <source>
        <dbReference type="ARBA" id="ARBA00022692"/>
    </source>
</evidence>
<dbReference type="InterPro" id="IPR019757">
    <property type="entry name" value="Pept_S26A_signal_pept_1_Lys-AS"/>
</dbReference>
<evidence type="ECO:0000256" key="12">
    <source>
        <dbReference type="RuleBase" id="RU362042"/>
    </source>
</evidence>
<dbReference type="PROSITE" id="PS00761">
    <property type="entry name" value="SPASE_I_3"/>
    <property type="match status" value="1"/>
</dbReference>
<dbReference type="CDD" id="cd06530">
    <property type="entry name" value="S26_SPase_I"/>
    <property type="match status" value="1"/>
</dbReference>
<name>A0A6L2ZND6_9ENTR</name>
<comment type="similarity">
    <text evidence="3 12">Belongs to the peptidase S26 family.</text>
</comment>
<dbReference type="PROSITE" id="PS00760">
    <property type="entry name" value="SPASE_I_2"/>
    <property type="match status" value="1"/>
</dbReference>
<evidence type="ECO:0000256" key="4">
    <source>
        <dbReference type="ARBA" id="ARBA00013208"/>
    </source>
</evidence>
<dbReference type="Gene3D" id="2.10.109.10">
    <property type="entry name" value="Umud Fragment, subunit A"/>
    <property type="match status" value="1"/>
</dbReference>
<comment type="subcellular location">
    <subcellularLocation>
        <location evidence="2">Cell membrane</location>
        <topology evidence="2">Multi-pass membrane protein</topology>
    </subcellularLocation>
    <subcellularLocation>
        <location evidence="12">Membrane</location>
        <topology evidence="12">Multi-pass membrane protein</topology>
    </subcellularLocation>
</comment>
<reference evidence="14 15" key="1">
    <citation type="submission" date="2020-06" db="EMBL/GenBank/DDBJ databases">
        <title>The genome sequence of Candidatus Regiella insecticola strain Tut.</title>
        <authorList>
            <person name="Nikoh N."/>
            <person name="Tsuchida T."/>
            <person name="Koga R."/>
            <person name="Oshima K."/>
            <person name="Hattori M."/>
            <person name="Fukatsu T."/>
        </authorList>
    </citation>
    <scope>NUCLEOTIDE SEQUENCE [LARGE SCALE GENOMIC DNA]</scope>
    <source>
        <strain evidence="14 15">Tut</strain>
    </source>
</reference>
<dbReference type="SUPFAM" id="SSF51306">
    <property type="entry name" value="LexA/Signal peptidase"/>
    <property type="match status" value="1"/>
</dbReference>
<dbReference type="InterPro" id="IPR000223">
    <property type="entry name" value="Pept_S26A_signal_pept_1"/>
</dbReference>
<feature type="transmembrane region" description="Helical" evidence="12">
    <location>
        <begin position="67"/>
        <end position="88"/>
    </location>
</feature>
<keyword evidence="10 12" id="KW-0472">Membrane</keyword>
<dbReference type="InterPro" id="IPR019533">
    <property type="entry name" value="Peptidase_S26"/>
</dbReference>
<evidence type="ECO:0000256" key="6">
    <source>
        <dbReference type="ARBA" id="ARBA00022475"/>
    </source>
</evidence>
<evidence type="ECO:0000256" key="3">
    <source>
        <dbReference type="ARBA" id="ARBA00009370"/>
    </source>
</evidence>
<comment type="catalytic activity">
    <reaction evidence="1 12">
        <text>Cleavage of hydrophobic, N-terminal signal or leader sequences from secreted and periplasmic proteins.</text>
        <dbReference type="EC" id="3.4.21.89"/>
    </reaction>
</comment>
<proteinExistence type="inferred from homology"/>